<comment type="caution">
    <text evidence="2">The sequence shown here is derived from an EMBL/GenBank/DDBJ whole genome shotgun (WGS) entry which is preliminary data.</text>
</comment>
<sequence length="455" mass="51393">MISTDTTTKLAHNAMPIRYQLTRRPEANQNTVIQNKKVGDSQTNLERSTVDTWRIEKDLEGITSTISTSGADSSSRNKHVTFADAGFDQSSDSVDNNKTALATTFPFRQSSYVQHLKSKSFVNDSRSGMHRVPTTHSRPSNNKSAPRKASGSIPRDKYTDNFALDPMIDVTDSEMATPCDLEGQTDKDDIVLSYRKLTRSLNDLQKPLMIPGILPVIPPRKSSGKSNISNPEAEYLRSRSPHIGIPALKYSNRPNSVVSVVSSDDLDRAVNDVMLGKTRLTTPSVSSNFREHRSRSQPTPEPNFIEVDDNEITVYQMKIMTHLANQYRYRYVPRIPKEKRSPSSAPVLKPPRQLPKQYLSEKDAPKDGNTCTFSPTDVHKIILERIKTLHKPRVIQKDTPKKHKGKLILGSPKKYVISERHKQSELRQVTRSSSASNEYFKINSPLKQPRYMYTL</sequence>
<gene>
    <name evidence="2" type="ORF">OFUS_LOCUS11077</name>
</gene>
<keyword evidence="3" id="KW-1185">Reference proteome</keyword>
<protein>
    <submittedName>
        <fullName evidence="2">Uncharacterized protein</fullName>
    </submittedName>
</protein>
<evidence type="ECO:0000313" key="3">
    <source>
        <dbReference type="Proteomes" id="UP000749559"/>
    </source>
</evidence>
<feature type="region of interest" description="Disordered" evidence="1">
    <location>
        <begin position="122"/>
        <end position="158"/>
    </location>
</feature>
<proteinExistence type="predicted"/>
<evidence type="ECO:0000256" key="1">
    <source>
        <dbReference type="SAM" id="MobiDB-lite"/>
    </source>
</evidence>
<feature type="compositionally biased region" description="Polar residues" evidence="1">
    <location>
        <begin position="134"/>
        <end position="144"/>
    </location>
</feature>
<feature type="region of interest" description="Disordered" evidence="1">
    <location>
        <begin position="283"/>
        <end position="304"/>
    </location>
</feature>
<name>A0A8J1T516_OWEFU</name>
<dbReference type="Proteomes" id="UP000749559">
    <property type="component" value="Unassembled WGS sequence"/>
</dbReference>
<evidence type="ECO:0000313" key="2">
    <source>
        <dbReference type="EMBL" id="CAH1784958.1"/>
    </source>
</evidence>
<dbReference type="AlphaFoldDB" id="A0A8J1T516"/>
<feature type="region of interest" description="Disordered" evidence="1">
    <location>
        <begin position="337"/>
        <end position="373"/>
    </location>
</feature>
<dbReference type="EMBL" id="CAIIXF020000005">
    <property type="protein sequence ID" value="CAH1784958.1"/>
    <property type="molecule type" value="Genomic_DNA"/>
</dbReference>
<accession>A0A8J1T516</accession>
<organism evidence="2 3">
    <name type="scientific">Owenia fusiformis</name>
    <name type="common">Polychaete worm</name>
    <dbReference type="NCBI Taxonomy" id="6347"/>
    <lineage>
        <taxon>Eukaryota</taxon>
        <taxon>Metazoa</taxon>
        <taxon>Spiralia</taxon>
        <taxon>Lophotrochozoa</taxon>
        <taxon>Annelida</taxon>
        <taxon>Polychaeta</taxon>
        <taxon>Sedentaria</taxon>
        <taxon>Canalipalpata</taxon>
        <taxon>Sabellida</taxon>
        <taxon>Oweniida</taxon>
        <taxon>Oweniidae</taxon>
        <taxon>Owenia</taxon>
    </lineage>
</organism>
<reference evidence="2" key="1">
    <citation type="submission" date="2022-03" db="EMBL/GenBank/DDBJ databases">
        <authorList>
            <person name="Martin C."/>
        </authorList>
    </citation>
    <scope>NUCLEOTIDE SEQUENCE</scope>
</reference>